<protein>
    <recommendedName>
        <fullName evidence="1">DUF569 domain-containing protein</fullName>
    </recommendedName>
</protein>
<dbReference type="PANTHER" id="PTHR31205:SF3">
    <property type="entry name" value="OS06G0161100 PROTEIN"/>
    <property type="match status" value="1"/>
</dbReference>
<proteinExistence type="predicted"/>
<dbReference type="InterPro" id="IPR054726">
    <property type="entry name" value="Ubiq_DUF569-assoc"/>
</dbReference>
<reference evidence="2" key="1">
    <citation type="journal article" date="2018" name="DNA Res.">
        <title>Multiple hybrid de novo genome assembly of finger millet, an orphan allotetraploid crop.</title>
        <authorList>
            <person name="Hatakeyama M."/>
            <person name="Aluri S."/>
            <person name="Balachadran M.T."/>
            <person name="Sivarajan S.R."/>
            <person name="Patrignani A."/>
            <person name="Gruter S."/>
            <person name="Poveda L."/>
            <person name="Shimizu-Inatsugi R."/>
            <person name="Baeten J."/>
            <person name="Francoijs K.J."/>
            <person name="Nataraja K.N."/>
            <person name="Reddy Y.A.N."/>
            <person name="Phadnis S."/>
            <person name="Ravikumar R.L."/>
            <person name="Schlapbach R."/>
            <person name="Sreeman S.M."/>
            <person name="Shimizu K.K."/>
        </authorList>
    </citation>
    <scope>NUCLEOTIDE SEQUENCE</scope>
</reference>
<comment type="caution">
    <text evidence="2">The sequence shown here is derived from an EMBL/GenBank/DDBJ whole genome shotgun (WGS) entry which is preliminary data.</text>
</comment>
<accession>A0AAV5F3S3</accession>
<gene>
    <name evidence="2" type="primary">gb17771</name>
    <name evidence="2" type="ORF">PR202_gb17771</name>
</gene>
<evidence type="ECO:0000313" key="3">
    <source>
        <dbReference type="Proteomes" id="UP001054889"/>
    </source>
</evidence>
<dbReference type="AlphaFoldDB" id="A0AAV5F3S3"/>
<dbReference type="EMBL" id="BQKI01000081">
    <property type="protein sequence ID" value="GJN29541.1"/>
    <property type="molecule type" value="Genomic_DNA"/>
</dbReference>
<keyword evidence="3" id="KW-1185">Reference proteome</keyword>
<organism evidence="2 3">
    <name type="scientific">Eleusine coracana subsp. coracana</name>
    <dbReference type="NCBI Taxonomy" id="191504"/>
    <lineage>
        <taxon>Eukaryota</taxon>
        <taxon>Viridiplantae</taxon>
        <taxon>Streptophyta</taxon>
        <taxon>Embryophyta</taxon>
        <taxon>Tracheophyta</taxon>
        <taxon>Spermatophyta</taxon>
        <taxon>Magnoliopsida</taxon>
        <taxon>Liliopsida</taxon>
        <taxon>Poales</taxon>
        <taxon>Poaceae</taxon>
        <taxon>PACMAD clade</taxon>
        <taxon>Chloridoideae</taxon>
        <taxon>Cynodonteae</taxon>
        <taxon>Eleusininae</taxon>
        <taxon>Eleusine</taxon>
    </lineage>
</organism>
<evidence type="ECO:0000313" key="2">
    <source>
        <dbReference type="EMBL" id="GJN29541.1"/>
    </source>
</evidence>
<reference evidence="2" key="2">
    <citation type="submission" date="2021-12" db="EMBL/GenBank/DDBJ databases">
        <title>Resequencing data analysis of finger millet.</title>
        <authorList>
            <person name="Hatakeyama M."/>
            <person name="Aluri S."/>
            <person name="Balachadran M.T."/>
            <person name="Sivarajan S.R."/>
            <person name="Poveda L."/>
            <person name="Shimizu-Inatsugi R."/>
            <person name="Schlapbach R."/>
            <person name="Sreeman S.M."/>
            <person name="Shimizu K.K."/>
        </authorList>
    </citation>
    <scope>NUCLEOTIDE SEQUENCE</scope>
</reference>
<feature type="domain" description="DUF569" evidence="1">
    <location>
        <begin position="67"/>
        <end position="130"/>
    </location>
</feature>
<name>A0AAV5F3S3_ELECO</name>
<sequence>MHNVPCCASGLRFLLKHVSSNRFLGANGKYCRWRNYARASSSRPRAQEASGAETVFSAARRPWRRSPDGWEVMDFHGRSVSSLRSLLAKKLSEGIEDDIKLCVQAGDMGQMIPLLTDLPRGEHDMDIIVLSTSAPSKKLCSFLCALLSTCYLLLFG</sequence>
<dbReference type="Pfam" id="PF22932">
    <property type="entry name" value="Ubiq_DUF_assoc"/>
    <property type="match status" value="1"/>
</dbReference>
<dbReference type="Proteomes" id="UP001054889">
    <property type="component" value="Unassembled WGS sequence"/>
</dbReference>
<evidence type="ECO:0000259" key="1">
    <source>
        <dbReference type="Pfam" id="PF22932"/>
    </source>
</evidence>
<dbReference type="PANTHER" id="PTHR31205">
    <property type="entry name" value="ACTIN CROSS-LINKING PROTEIN (DUF569)"/>
    <property type="match status" value="1"/>
</dbReference>